<dbReference type="InterPro" id="IPR014867">
    <property type="entry name" value="Spore_coat_CotH_CotH2/3/7"/>
</dbReference>
<comment type="caution">
    <text evidence="3">The sequence shown here is derived from an EMBL/GenBank/DDBJ whole genome shotgun (WGS) entry which is preliminary data.</text>
</comment>
<proteinExistence type="predicted"/>
<evidence type="ECO:0000259" key="2">
    <source>
        <dbReference type="PROSITE" id="PS50026"/>
    </source>
</evidence>
<dbReference type="PANTHER" id="PTHR40050">
    <property type="entry name" value="INNER SPORE COAT PROTEIN H"/>
    <property type="match status" value="1"/>
</dbReference>
<feature type="domain" description="EGF-like" evidence="2">
    <location>
        <begin position="249"/>
        <end position="286"/>
    </location>
</feature>
<dbReference type="AlphaFoldDB" id="A0A2P6NXF0"/>
<feature type="disulfide bond" evidence="1">
    <location>
        <begin position="276"/>
        <end position="285"/>
    </location>
</feature>
<dbReference type="CDD" id="cd00054">
    <property type="entry name" value="EGF_CA"/>
    <property type="match status" value="1"/>
</dbReference>
<keyword evidence="1" id="KW-0245">EGF-like domain</keyword>
<dbReference type="SMART" id="SM00181">
    <property type="entry name" value="EGF"/>
    <property type="match status" value="2"/>
</dbReference>
<dbReference type="PROSITE" id="PS50026">
    <property type="entry name" value="EGF_3"/>
    <property type="match status" value="1"/>
</dbReference>
<dbReference type="Pfam" id="PF23106">
    <property type="entry name" value="EGF_Teneurin"/>
    <property type="match status" value="1"/>
</dbReference>
<dbReference type="PROSITE" id="PS01186">
    <property type="entry name" value="EGF_2"/>
    <property type="match status" value="1"/>
</dbReference>
<dbReference type="Pfam" id="PF08757">
    <property type="entry name" value="CotH"/>
    <property type="match status" value="1"/>
</dbReference>
<dbReference type="InterPro" id="IPR000742">
    <property type="entry name" value="EGF"/>
</dbReference>
<dbReference type="InParanoid" id="A0A2P6NXF0"/>
<evidence type="ECO:0000313" key="4">
    <source>
        <dbReference type="Proteomes" id="UP000241769"/>
    </source>
</evidence>
<dbReference type="STRING" id="1890364.A0A2P6NXF0"/>
<dbReference type="EMBL" id="MDYQ01000009">
    <property type="protein sequence ID" value="PRP88578.1"/>
    <property type="molecule type" value="Genomic_DNA"/>
</dbReference>
<protein>
    <recommendedName>
        <fullName evidence="2">EGF-like domain-containing protein</fullName>
    </recommendedName>
</protein>
<dbReference type="PANTHER" id="PTHR40050:SF1">
    <property type="entry name" value="INNER SPORE COAT PROTEIN H"/>
    <property type="match status" value="1"/>
</dbReference>
<reference evidence="3 4" key="1">
    <citation type="journal article" date="2018" name="Genome Biol. Evol.">
        <title>Multiple Roots of Fruiting Body Formation in Amoebozoa.</title>
        <authorList>
            <person name="Hillmann F."/>
            <person name="Forbes G."/>
            <person name="Novohradska S."/>
            <person name="Ferling I."/>
            <person name="Riege K."/>
            <person name="Groth M."/>
            <person name="Westermann M."/>
            <person name="Marz M."/>
            <person name="Spaller T."/>
            <person name="Winckler T."/>
            <person name="Schaap P."/>
            <person name="Glockner G."/>
        </authorList>
    </citation>
    <scope>NUCLEOTIDE SEQUENCE [LARGE SCALE GENOMIC DNA]</scope>
    <source>
        <strain evidence="3 4">Jena</strain>
    </source>
</reference>
<gene>
    <name evidence="3" type="ORF">PROFUN_02989</name>
</gene>
<evidence type="ECO:0000256" key="1">
    <source>
        <dbReference type="PROSITE-ProRule" id="PRU00076"/>
    </source>
</evidence>
<keyword evidence="4" id="KW-1185">Reference proteome</keyword>
<keyword evidence="1" id="KW-1015">Disulfide bond</keyword>
<dbReference type="Proteomes" id="UP000241769">
    <property type="component" value="Unassembled WGS sequence"/>
</dbReference>
<comment type="caution">
    <text evidence="1">Lacks conserved residue(s) required for the propagation of feature annotation.</text>
</comment>
<dbReference type="OrthoDB" id="10267127at2759"/>
<dbReference type="Gene3D" id="2.10.25.10">
    <property type="entry name" value="Laminin"/>
    <property type="match status" value="2"/>
</dbReference>
<organism evidence="3 4">
    <name type="scientific">Planoprotostelium fungivorum</name>
    <dbReference type="NCBI Taxonomy" id="1890364"/>
    <lineage>
        <taxon>Eukaryota</taxon>
        <taxon>Amoebozoa</taxon>
        <taxon>Evosea</taxon>
        <taxon>Variosea</taxon>
        <taxon>Cavosteliida</taxon>
        <taxon>Cavosteliaceae</taxon>
        <taxon>Planoprotostelium</taxon>
    </lineage>
</organism>
<evidence type="ECO:0000313" key="3">
    <source>
        <dbReference type="EMBL" id="PRP88578.1"/>
    </source>
</evidence>
<dbReference type="SUPFAM" id="SSF57196">
    <property type="entry name" value="EGF/Laminin"/>
    <property type="match status" value="1"/>
</dbReference>
<accession>A0A2P6NXF0</accession>
<name>A0A2P6NXF0_9EUKA</name>
<sequence>MIQMRLRNTDRPHIPPHYYNRCYRTSCIQSDSLKACLRRVHGLSSSITISARNRTTQRNVYIRVESINSPIQNALTDANERAHPFVLFLLSPHTHFEREQNVAACQPRLRTMNFRKMFVTERLKGGGTAQRNLTEPVTFAMRYPHYMYALLLLFTIHAIYGKPSSCITRCKEPTVEKFEFCVVSRNETLENKRCSGTDTLAFCLHYLDQELILSGPCGCPSNCSNRNGRGVCEDGRCKCATGWTGDDCSIVDCSTGNPCLNGGECRSFRDDSFCVCQPGFTLPDCSGQSLKLPAITQVVEHEQYSGWDLYKDDHPLYNESTVMQFHIKMKIEDEEKLLRGTGRDPSLFPLKELTIYNGDTVHTLFEAEISSIGQNTRHMNKKSMKIELKSPFHQQRKFVLKSSVVDPSFLKEKLSTATLRSLGVPVPRASYSLLYINGKSRGLHILLENDHKEFMYSRFSEGGGSRCDSSWVCKPKEDQALISLLGLLHNKTSIDDWQAKIEKQFNISMYIRALVAEIVTSNWDGFWNRNNFVTYQHPTTKVFHTFRTDLDIAFGFSYGRSTDFTSFLAGKWADRSGPFSELRRVPQWKTEFETTLENTLKVWFFPAGPIEEYARELHRYVALAAAEDHYFQLDSGWSLEQVGETLERFPLHTHAPGIIPFIQQRQKILSTTIHQ</sequence>